<proteinExistence type="predicted"/>
<feature type="non-terminal residue" evidence="1">
    <location>
        <position position="1"/>
    </location>
</feature>
<comment type="caution">
    <text evidence="1">The sequence shown here is derived from an EMBL/GenBank/DDBJ whole genome shotgun (WGS) entry which is preliminary data.</text>
</comment>
<accession>A0A371EE12</accession>
<evidence type="ECO:0000313" key="1">
    <source>
        <dbReference type="EMBL" id="RDX64267.1"/>
    </source>
</evidence>
<organism evidence="1 2">
    <name type="scientific">Mucuna pruriens</name>
    <name type="common">Velvet bean</name>
    <name type="synonym">Dolichos pruriens</name>
    <dbReference type="NCBI Taxonomy" id="157652"/>
    <lineage>
        <taxon>Eukaryota</taxon>
        <taxon>Viridiplantae</taxon>
        <taxon>Streptophyta</taxon>
        <taxon>Embryophyta</taxon>
        <taxon>Tracheophyta</taxon>
        <taxon>Spermatophyta</taxon>
        <taxon>Magnoliopsida</taxon>
        <taxon>eudicotyledons</taxon>
        <taxon>Gunneridae</taxon>
        <taxon>Pentapetalae</taxon>
        <taxon>rosids</taxon>
        <taxon>fabids</taxon>
        <taxon>Fabales</taxon>
        <taxon>Fabaceae</taxon>
        <taxon>Papilionoideae</taxon>
        <taxon>50 kb inversion clade</taxon>
        <taxon>NPAAA clade</taxon>
        <taxon>indigoferoid/millettioid clade</taxon>
        <taxon>Phaseoleae</taxon>
        <taxon>Mucuna</taxon>
    </lineage>
</organism>
<dbReference type="OrthoDB" id="1637540at2759"/>
<dbReference type="Proteomes" id="UP000257109">
    <property type="component" value="Unassembled WGS sequence"/>
</dbReference>
<sequence length="107" mass="12263">MDESPVRPIKSHRRKKIGHLVSGSVVSMKTERAFNKKVKPWEFQEGELVLKKILPTQKDGRGKWMPNYEGPYVIKRAFSGGAIMLTTMDGRDLPHPINADIVKRFYP</sequence>
<protein>
    <submittedName>
        <fullName evidence="1">Uncharacterized protein</fullName>
    </submittedName>
</protein>
<dbReference type="AlphaFoldDB" id="A0A371EE12"/>
<dbReference type="EMBL" id="QJKJ01014461">
    <property type="protein sequence ID" value="RDX64267.1"/>
    <property type="molecule type" value="Genomic_DNA"/>
</dbReference>
<evidence type="ECO:0000313" key="2">
    <source>
        <dbReference type="Proteomes" id="UP000257109"/>
    </source>
</evidence>
<keyword evidence="2" id="KW-1185">Reference proteome</keyword>
<gene>
    <name evidence="1" type="ORF">CR513_57191</name>
</gene>
<name>A0A371EE12_MUCPR</name>
<reference evidence="1" key="1">
    <citation type="submission" date="2018-05" db="EMBL/GenBank/DDBJ databases">
        <title>Draft genome of Mucuna pruriens seed.</title>
        <authorList>
            <person name="Nnadi N.E."/>
            <person name="Vos R."/>
            <person name="Hasami M.H."/>
            <person name="Devisetty U.K."/>
            <person name="Aguiy J.C."/>
        </authorList>
    </citation>
    <scope>NUCLEOTIDE SEQUENCE [LARGE SCALE GENOMIC DNA]</scope>
    <source>
        <strain evidence="1">JCA_2017</strain>
    </source>
</reference>